<gene>
    <name evidence="2" type="ORF">ACFSR3_08210</name>
</gene>
<protein>
    <submittedName>
        <fullName evidence="2">DUF1543 domain-containing protein</fullName>
    </submittedName>
</protein>
<dbReference type="Gene3D" id="3.10.20.10">
    <property type="match status" value="2"/>
</dbReference>
<name>A0ABW5NSH6_9FLAO</name>
<feature type="domain" description="DUF1543" evidence="1">
    <location>
        <begin position="21"/>
        <end position="69"/>
    </location>
</feature>
<keyword evidence="3" id="KW-1185">Reference proteome</keyword>
<organism evidence="2 3">
    <name type="scientific">Flavobacterium suzhouense</name>
    <dbReference type="NCBI Taxonomy" id="1529638"/>
    <lineage>
        <taxon>Bacteria</taxon>
        <taxon>Pseudomonadati</taxon>
        <taxon>Bacteroidota</taxon>
        <taxon>Flavobacteriia</taxon>
        <taxon>Flavobacteriales</taxon>
        <taxon>Flavobacteriaceae</taxon>
        <taxon>Flavobacterium</taxon>
    </lineage>
</organism>
<reference evidence="3" key="1">
    <citation type="journal article" date="2019" name="Int. J. Syst. Evol. Microbiol.">
        <title>The Global Catalogue of Microorganisms (GCM) 10K type strain sequencing project: providing services to taxonomists for standard genome sequencing and annotation.</title>
        <authorList>
            <consortium name="The Broad Institute Genomics Platform"/>
            <consortium name="The Broad Institute Genome Sequencing Center for Infectious Disease"/>
            <person name="Wu L."/>
            <person name="Ma J."/>
        </authorList>
    </citation>
    <scope>NUCLEOTIDE SEQUENCE [LARGE SCALE GENOMIC DNA]</scope>
    <source>
        <strain evidence="3">KCTC 42107</strain>
    </source>
</reference>
<proteinExistence type="predicted"/>
<dbReference type="InterPro" id="IPR011440">
    <property type="entry name" value="DUF1543"/>
</dbReference>
<evidence type="ECO:0000313" key="3">
    <source>
        <dbReference type="Proteomes" id="UP001597480"/>
    </source>
</evidence>
<dbReference type="Proteomes" id="UP001597480">
    <property type="component" value="Unassembled WGS sequence"/>
</dbReference>
<comment type="caution">
    <text evidence="2">The sequence shown here is derived from an EMBL/GenBank/DDBJ whole genome shotgun (WGS) entry which is preliminary data.</text>
</comment>
<accession>A0ABW5NSH6</accession>
<evidence type="ECO:0000313" key="2">
    <source>
        <dbReference type="EMBL" id="MFD2602037.1"/>
    </source>
</evidence>
<dbReference type="EMBL" id="JBHUMD010000008">
    <property type="protein sequence ID" value="MFD2602037.1"/>
    <property type="molecule type" value="Genomic_DNA"/>
</dbReference>
<evidence type="ECO:0000259" key="1">
    <source>
        <dbReference type="Pfam" id="PF07566"/>
    </source>
</evidence>
<dbReference type="Pfam" id="PF07566">
    <property type="entry name" value="DUF1543"/>
    <property type="match status" value="1"/>
</dbReference>
<dbReference type="RefSeq" id="WP_379820536.1">
    <property type="nucleotide sequence ID" value="NZ_JBHUMD010000008.1"/>
</dbReference>
<sequence>MMESNLKLYMVLLGCTPKGRLTEQHDIFFGIGTSVEGLVSDMYRFWPDGGRLHVDSWREVTYINGYTISIAPKSEAIITEEKLFFLNLGGYKAGEFEEYHYKTLIVAKSMAEAVKEAKKSTFFKHYNLPKGGASHIDDKYALDVDDMHNVEDILDPALKEKFTISISKNEGTDDELHIGYLKLKV</sequence>